<sequence>MRHTASASTVLYFYNSTRSHSSYTHTYRVTPRKLHQRSVWSHFLESVFLCLIWMAGYKGSRSLLRKGVFPRFLFSFFLSFFFSSLT</sequence>
<evidence type="ECO:0000256" key="1">
    <source>
        <dbReference type="SAM" id="Phobius"/>
    </source>
</evidence>
<keyword evidence="1" id="KW-0812">Transmembrane</keyword>
<dbReference type="EMBL" id="JAHLJV010000006">
    <property type="protein sequence ID" value="KAK1597998.1"/>
    <property type="molecule type" value="Genomic_DNA"/>
</dbReference>
<dbReference type="GeneID" id="85436685"/>
<accession>A0AAD8Q8I0</accession>
<protein>
    <submittedName>
        <fullName evidence="2">Uncharacterized protein</fullName>
    </submittedName>
</protein>
<keyword evidence="3" id="KW-1185">Reference proteome</keyword>
<gene>
    <name evidence="2" type="ORF">LY79DRAFT_325149</name>
</gene>
<reference evidence="2" key="1">
    <citation type="submission" date="2021-06" db="EMBL/GenBank/DDBJ databases">
        <title>Comparative genomics, transcriptomics and evolutionary studies reveal genomic signatures of adaptation to plant cell wall in hemibiotrophic fungi.</title>
        <authorList>
            <consortium name="DOE Joint Genome Institute"/>
            <person name="Baroncelli R."/>
            <person name="Diaz J.F."/>
            <person name="Benocci T."/>
            <person name="Peng M."/>
            <person name="Battaglia E."/>
            <person name="Haridas S."/>
            <person name="Andreopoulos W."/>
            <person name="Labutti K."/>
            <person name="Pangilinan J."/>
            <person name="Floch G.L."/>
            <person name="Makela M.R."/>
            <person name="Henrissat B."/>
            <person name="Grigoriev I.V."/>
            <person name="Crouch J.A."/>
            <person name="De Vries R.P."/>
            <person name="Sukno S.A."/>
            <person name="Thon M.R."/>
        </authorList>
    </citation>
    <scope>NUCLEOTIDE SEQUENCE</scope>
    <source>
        <strain evidence="2">CBS 125086</strain>
    </source>
</reference>
<dbReference type="RefSeq" id="XP_060418743.1">
    <property type="nucleotide sequence ID" value="XM_060552445.1"/>
</dbReference>
<keyword evidence="1" id="KW-1133">Transmembrane helix</keyword>
<feature type="transmembrane region" description="Helical" evidence="1">
    <location>
        <begin position="39"/>
        <end position="56"/>
    </location>
</feature>
<evidence type="ECO:0000313" key="3">
    <source>
        <dbReference type="Proteomes" id="UP001230504"/>
    </source>
</evidence>
<feature type="transmembrane region" description="Helical" evidence="1">
    <location>
        <begin position="68"/>
        <end position="85"/>
    </location>
</feature>
<dbReference type="Proteomes" id="UP001230504">
    <property type="component" value="Unassembled WGS sequence"/>
</dbReference>
<organism evidence="2 3">
    <name type="scientific">Colletotrichum navitas</name>
    <dbReference type="NCBI Taxonomy" id="681940"/>
    <lineage>
        <taxon>Eukaryota</taxon>
        <taxon>Fungi</taxon>
        <taxon>Dikarya</taxon>
        <taxon>Ascomycota</taxon>
        <taxon>Pezizomycotina</taxon>
        <taxon>Sordariomycetes</taxon>
        <taxon>Hypocreomycetidae</taxon>
        <taxon>Glomerellales</taxon>
        <taxon>Glomerellaceae</taxon>
        <taxon>Colletotrichum</taxon>
        <taxon>Colletotrichum graminicola species complex</taxon>
    </lineage>
</organism>
<keyword evidence="1" id="KW-0472">Membrane</keyword>
<comment type="caution">
    <text evidence="2">The sequence shown here is derived from an EMBL/GenBank/DDBJ whole genome shotgun (WGS) entry which is preliminary data.</text>
</comment>
<name>A0AAD8Q8I0_9PEZI</name>
<dbReference type="AlphaFoldDB" id="A0AAD8Q8I0"/>
<evidence type="ECO:0000313" key="2">
    <source>
        <dbReference type="EMBL" id="KAK1597998.1"/>
    </source>
</evidence>
<proteinExistence type="predicted"/>